<feature type="compositionally biased region" description="Basic and acidic residues" evidence="1">
    <location>
        <begin position="94"/>
        <end position="109"/>
    </location>
</feature>
<keyword evidence="2" id="KW-1133">Transmembrane helix</keyword>
<dbReference type="OMA" id="MDWFLAS"/>
<evidence type="ECO:0000256" key="1">
    <source>
        <dbReference type="SAM" id="MobiDB-lite"/>
    </source>
</evidence>
<feature type="transmembrane region" description="Helical" evidence="2">
    <location>
        <begin position="6"/>
        <end position="25"/>
    </location>
</feature>
<feature type="region of interest" description="Disordered" evidence="1">
    <location>
        <begin position="90"/>
        <end position="118"/>
    </location>
</feature>
<dbReference type="EMBL" id="LJSK01000036">
    <property type="protein sequence ID" value="KPI88929.1"/>
    <property type="molecule type" value="Genomic_DNA"/>
</dbReference>
<dbReference type="AlphaFoldDB" id="A0A0N0P7L4"/>
<evidence type="ECO:0000313" key="3">
    <source>
        <dbReference type="EMBL" id="KPI88929.1"/>
    </source>
</evidence>
<accession>A0A0N0P7L4</accession>
<dbReference type="Proteomes" id="UP000038009">
    <property type="component" value="Unassembled WGS sequence"/>
</dbReference>
<proteinExistence type="predicted"/>
<keyword evidence="2" id="KW-0472">Membrane</keyword>
<evidence type="ECO:0000313" key="4">
    <source>
        <dbReference type="Proteomes" id="UP000038009"/>
    </source>
</evidence>
<name>A0A0N0P7L4_LEPSE</name>
<dbReference type="VEuPathDB" id="TriTrypDB:Lsey_0036_0230"/>
<evidence type="ECO:0000256" key="2">
    <source>
        <dbReference type="SAM" id="Phobius"/>
    </source>
</evidence>
<reference evidence="3 4" key="1">
    <citation type="journal article" date="2015" name="PLoS Pathog.">
        <title>Leptomonas seymouri: Adaptations to the Dixenous Life Cycle Analyzed by Genome Sequencing, Transcriptome Profiling and Co-infection with Leishmania donovani.</title>
        <authorList>
            <person name="Kraeva N."/>
            <person name="Butenko A."/>
            <person name="Hlavacova J."/>
            <person name="Kostygov A."/>
            <person name="Myskova J."/>
            <person name="Grybchuk D."/>
            <person name="Lestinova T."/>
            <person name="Votypka J."/>
            <person name="Volf P."/>
            <person name="Opperdoes F."/>
            <person name="Flegontov P."/>
            <person name="Lukes J."/>
            <person name="Yurchenko V."/>
        </authorList>
    </citation>
    <scope>NUCLEOTIDE SEQUENCE [LARGE SCALE GENOMIC DNA]</scope>
    <source>
        <strain evidence="3 4">ATCC 30220</strain>
    </source>
</reference>
<gene>
    <name evidence="3" type="ORF">ABL78_1974</name>
</gene>
<organism evidence="3 4">
    <name type="scientific">Leptomonas seymouri</name>
    <dbReference type="NCBI Taxonomy" id="5684"/>
    <lineage>
        <taxon>Eukaryota</taxon>
        <taxon>Discoba</taxon>
        <taxon>Euglenozoa</taxon>
        <taxon>Kinetoplastea</taxon>
        <taxon>Metakinetoplastina</taxon>
        <taxon>Trypanosomatida</taxon>
        <taxon>Trypanosomatidae</taxon>
        <taxon>Leishmaniinae</taxon>
        <taxon>Leptomonas</taxon>
    </lineage>
</organism>
<keyword evidence="4" id="KW-1185">Reference proteome</keyword>
<dbReference type="OrthoDB" id="272887at2759"/>
<sequence length="642" mass="70540">MEPPLRFRLMNTVLLTGILFMYVVYDSGFRFWMSRSDATALNAAILHGARAPVPGGAPGLTFEAAAEATPTPPLQTYLLQSHRWLHVTSSNIGNDHEPVNREGSTRDQRTSAGSVGTRAGAPYVSHRATGFSDFPMAAVVVESTWLSPDQAFVSAHYAQRLLEGFRYALLTGSPWLLVAGSAEETSLGLQHLRRMPHPAETLFGKRARAQWPSELRRVAESIRESMAPYTTLGAWMHSARSKSIPAFGSSPLPEEWPSCLVNHSALSQDDPSAALHFSLSHLLSVSTLVSAEGGTQHGRLSALILGAEWLRRSDGDYSVRGAATPLEAAKTPHVTVYATGDTYSSSTSNLEGDEASFAEMQQTRVNRGSCSSSGSTNGGDVSWEAPRMWEWQLNGTQQRVHITVPGIVAITVPDANKRSRYAAKALQQLLATTLVRRHARHSDASSRITQPINEWLWWLGRPYGVTIVGGGWEQQRVKLLYIKALREAAAETHESLRRAVQDVHRARCDFEGGSGALSHLCSGARRGRLPTAALPFIAAVPSPPKVFVLPPAFEDAPVAAPQPEWLNYTGELPPSVNPDASYAARVVGRWSYFIYVNYRRWMDWFLASLPGGAYQDHFVLASVLMSDFADQRISWRDVLYLR</sequence>
<keyword evidence="2" id="KW-0812">Transmembrane</keyword>
<comment type="caution">
    <text evidence="3">The sequence shown here is derived from an EMBL/GenBank/DDBJ whole genome shotgun (WGS) entry which is preliminary data.</text>
</comment>
<protein>
    <submittedName>
        <fullName evidence="3">Uncharacterized protein</fullName>
    </submittedName>
</protein>